<proteinExistence type="predicted"/>
<feature type="non-terminal residue" evidence="1">
    <location>
        <position position="1"/>
    </location>
</feature>
<dbReference type="InParanoid" id="B9TL39"/>
<protein>
    <submittedName>
        <fullName evidence="1">Uncharacterized protein</fullName>
    </submittedName>
</protein>
<evidence type="ECO:0000313" key="2">
    <source>
        <dbReference type="Proteomes" id="UP000008311"/>
    </source>
</evidence>
<feature type="non-terminal residue" evidence="1">
    <location>
        <position position="364"/>
    </location>
</feature>
<organism evidence="1 2">
    <name type="scientific">Ricinus communis</name>
    <name type="common">Castor bean</name>
    <dbReference type="NCBI Taxonomy" id="3988"/>
    <lineage>
        <taxon>Eukaryota</taxon>
        <taxon>Viridiplantae</taxon>
        <taxon>Streptophyta</taxon>
        <taxon>Embryophyta</taxon>
        <taxon>Tracheophyta</taxon>
        <taxon>Spermatophyta</taxon>
        <taxon>Magnoliopsida</taxon>
        <taxon>eudicotyledons</taxon>
        <taxon>Gunneridae</taxon>
        <taxon>Pentapetalae</taxon>
        <taxon>rosids</taxon>
        <taxon>fabids</taxon>
        <taxon>Malpighiales</taxon>
        <taxon>Euphorbiaceae</taxon>
        <taxon>Acalyphoideae</taxon>
        <taxon>Acalypheae</taxon>
        <taxon>Ricinus</taxon>
    </lineage>
</organism>
<dbReference type="Proteomes" id="UP000008311">
    <property type="component" value="Unassembled WGS sequence"/>
</dbReference>
<dbReference type="AlphaFoldDB" id="B9TL39"/>
<gene>
    <name evidence="1" type="ORF">RCOM_2116530</name>
</gene>
<evidence type="ECO:0000313" key="1">
    <source>
        <dbReference type="EMBL" id="EEF23425.1"/>
    </source>
</evidence>
<accession>B9TL39</accession>
<dbReference type="EMBL" id="EQ986121">
    <property type="protein sequence ID" value="EEF23425.1"/>
    <property type="molecule type" value="Genomic_DNA"/>
</dbReference>
<name>B9TL39_RICCO</name>
<keyword evidence="2" id="KW-1185">Reference proteome</keyword>
<reference evidence="2" key="1">
    <citation type="journal article" date="2010" name="Nat. Biotechnol.">
        <title>Draft genome sequence of the oilseed species Ricinus communis.</title>
        <authorList>
            <person name="Chan A.P."/>
            <person name="Crabtree J."/>
            <person name="Zhao Q."/>
            <person name="Lorenzi H."/>
            <person name="Orvis J."/>
            <person name="Puiu D."/>
            <person name="Melake-Berhan A."/>
            <person name="Jones K.M."/>
            <person name="Redman J."/>
            <person name="Chen G."/>
            <person name="Cahoon E.B."/>
            <person name="Gedil M."/>
            <person name="Stanke M."/>
            <person name="Haas B.J."/>
            <person name="Wortman J.R."/>
            <person name="Fraser-Liggett C.M."/>
            <person name="Ravel J."/>
            <person name="Rabinowicz P.D."/>
        </authorList>
    </citation>
    <scope>NUCLEOTIDE SEQUENCE [LARGE SCALE GENOMIC DNA]</scope>
    <source>
        <strain evidence="2">cv. Hale</strain>
    </source>
</reference>
<sequence length="364" mass="39052">PGQRHVAVVPLDPAPPARPVGLGRAGIADVDQLRIEVQLPQRQRALQPRQPFRPQAELHPPRLDKTWHRIDGIPAARVDPRRHAARVVAVEAPTRVDEELGLRPGAEHQRELRRHQRRPRRAGVLHLAQAVHAEARLIRAHADHRARPGRQLHAGLAVDPDQRLPHAIVARGADHRAGLGVEQADPCAVLSQLHPELAARRQSAQRVVDRVAGAGTVDLAVVLLRELVAGVRPLHRVGEIRVQRQLVAHRIGGDAGAGALGVARPFARQAAAARAAAVGGIDGVEAPEGSALEAARVDQALRHLVRRGPVRAVVHQPHAPAVLARAAGQAQHQVAPVQGLGELPGAVVAHRLDGAEQLHPRAHL</sequence>